<dbReference type="OrthoDB" id="3943860at2759"/>
<evidence type="ECO:0000256" key="1">
    <source>
        <dbReference type="SAM" id="MobiDB-lite"/>
    </source>
</evidence>
<proteinExistence type="predicted"/>
<keyword evidence="3" id="KW-1185">Reference proteome</keyword>
<dbReference type="AlphaFoldDB" id="A0A6A7A5V2"/>
<dbReference type="EMBL" id="MU006223">
    <property type="protein sequence ID" value="KAF2827965.1"/>
    <property type="molecule type" value="Genomic_DNA"/>
</dbReference>
<dbReference type="Proteomes" id="UP000799424">
    <property type="component" value="Unassembled WGS sequence"/>
</dbReference>
<reference evidence="2" key="1">
    <citation type="journal article" date="2020" name="Stud. Mycol.">
        <title>101 Dothideomycetes genomes: a test case for predicting lifestyles and emergence of pathogens.</title>
        <authorList>
            <person name="Haridas S."/>
            <person name="Albert R."/>
            <person name="Binder M."/>
            <person name="Bloem J."/>
            <person name="Labutti K."/>
            <person name="Salamov A."/>
            <person name="Andreopoulos B."/>
            <person name="Baker S."/>
            <person name="Barry K."/>
            <person name="Bills G."/>
            <person name="Bluhm B."/>
            <person name="Cannon C."/>
            <person name="Castanera R."/>
            <person name="Culley D."/>
            <person name="Daum C."/>
            <person name="Ezra D."/>
            <person name="Gonzalez J."/>
            <person name="Henrissat B."/>
            <person name="Kuo A."/>
            <person name="Liang C."/>
            <person name="Lipzen A."/>
            <person name="Lutzoni F."/>
            <person name="Magnuson J."/>
            <person name="Mondo S."/>
            <person name="Nolan M."/>
            <person name="Ohm R."/>
            <person name="Pangilinan J."/>
            <person name="Park H.-J."/>
            <person name="Ramirez L."/>
            <person name="Alfaro M."/>
            <person name="Sun H."/>
            <person name="Tritt A."/>
            <person name="Yoshinaga Y."/>
            <person name="Zwiers L.-H."/>
            <person name="Turgeon B."/>
            <person name="Goodwin S."/>
            <person name="Spatafora J."/>
            <person name="Crous P."/>
            <person name="Grigoriev I."/>
        </authorList>
    </citation>
    <scope>NUCLEOTIDE SEQUENCE</scope>
    <source>
        <strain evidence="2">CBS 113818</strain>
    </source>
</reference>
<accession>A0A6A7A5V2</accession>
<evidence type="ECO:0000313" key="2">
    <source>
        <dbReference type="EMBL" id="KAF2827965.1"/>
    </source>
</evidence>
<feature type="compositionally biased region" description="Low complexity" evidence="1">
    <location>
        <begin position="82"/>
        <end position="102"/>
    </location>
</feature>
<feature type="compositionally biased region" description="Polar residues" evidence="1">
    <location>
        <begin position="18"/>
        <end position="30"/>
    </location>
</feature>
<gene>
    <name evidence="2" type="ORF">CC86DRAFT_438849</name>
</gene>
<feature type="region of interest" description="Disordered" evidence="1">
    <location>
        <begin position="1"/>
        <end position="41"/>
    </location>
</feature>
<evidence type="ECO:0000313" key="3">
    <source>
        <dbReference type="Proteomes" id="UP000799424"/>
    </source>
</evidence>
<sequence>MATIIAPPRTPSPKVRIRSQSFDSPSSRISVTPIEESPFSKSTGAIVTKSFQHHDVLRSAEQGALQPLNLLLPLHTKMSDESIMSEASSASSSVASSPTDSEGGMDLMADSPTFAPPRERQRPHPLTFCQSVAYKDATPIEEPESPFLYQDNSYPMYSPWLVRAVLDLHDVRGLDWMSIAEPIERMWGVQTSSAEVLAILSDNGRVNNRRWWD</sequence>
<protein>
    <submittedName>
        <fullName evidence="2">Uncharacterized protein</fullName>
    </submittedName>
</protein>
<organism evidence="2 3">
    <name type="scientific">Ophiobolus disseminans</name>
    <dbReference type="NCBI Taxonomy" id="1469910"/>
    <lineage>
        <taxon>Eukaryota</taxon>
        <taxon>Fungi</taxon>
        <taxon>Dikarya</taxon>
        <taxon>Ascomycota</taxon>
        <taxon>Pezizomycotina</taxon>
        <taxon>Dothideomycetes</taxon>
        <taxon>Pleosporomycetidae</taxon>
        <taxon>Pleosporales</taxon>
        <taxon>Pleosporineae</taxon>
        <taxon>Phaeosphaeriaceae</taxon>
        <taxon>Ophiobolus</taxon>
    </lineage>
</organism>
<name>A0A6A7A5V2_9PLEO</name>
<feature type="region of interest" description="Disordered" evidence="1">
    <location>
        <begin position="82"/>
        <end position="123"/>
    </location>
</feature>